<dbReference type="Proteomes" id="UP000253769">
    <property type="component" value="Unassembled WGS sequence"/>
</dbReference>
<feature type="domain" description="Organic solvent tolerance-like N-terminal" evidence="6">
    <location>
        <begin position="38"/>
        <end position="149"/>
    </location>
</feature>
<gene>
    <name evidence="4 7" type="primary">lptA</name>
    <name evidence="7" type="ORF">DV711_12960</name>
</gene>
<evidence type="ECO:0000259" key="6">
    <source>
        <dbReference type="Pfam" id="PF03968"/>
    </source>
</evidence>
<dbReference type="HAMAP" id="MF_01914">
    <property type="entry name" value="LPS_assembly_LptA"/>
    <property type="match status" value="1"/>
</dbReference>
<keyword evidence="8" id="KW-1185">Reference proteome</keyword>
<dbReference type="PANTHER" id="PTHR36504">
    <property type="entry name" value="LIPOPOLYSACCHARIDE EXPORT SYSTEM PROTEIN LPTA"/>
    <property type="match status" value="1"/>
</dbReference>
<dbReference type="Gene3D" id="2.60.450.10">
    <property type="entry name" value="Lipopolysaccharide (LPS) transport protein A like domain"/>
    <property type="match status" value="1"/>
</dbReference>
<dbReference type="GO" id="GO:0030288">
    <property type="term" value="C:outer membrane-bounded periplasmic space"/>
    <property type="evidence" value="ECO:0007669"/>
    <property type="project" value="TreeGrafter"/>
</dbReference>
<dbReference type="EMBL" id="QQOH01000003">
    <property type="protein sequence ID" value="RDE19778.1"/>
    <property type="molecule type" value="Genomic_DNA"/>
</dbReference>
<dbReference type="InterPro" id="IPR014340">
    <property type="entry name" value="LptA"/>
</dbReference>
<dbReference type="Pfam" id="PF03968">
    <property type="entry name" value="LptD_N"/>
    <property type="match status" value="1"/>
</dbReference>
<evidence type="ECO:0000313" key="8">
    <source>
        <dbReference type="Proteomes" id="UP000253769"/>
    </source>
</evidence>
<dbReference type="InterPro" id="IPR005653">
    <property type="entry name" value="OstA-like_N"/>
</dbReference>
<dbReference type="GO" id="GO:0043165">
    <property type="term" value="P:Gram-negative-bacterium-type cell outer membrane assembly"/>
    <property type="evidence" value="ECO:0007669"/>
    <property type="project" value="UniProtKB-UniRule"/>
</dbReference>
<dbReference type="RefSeq" id="WP_114696123.1">
    <property type="nucleotide sequence ID" value="NZ_QQOH01000003.1"/>
</dbReference>
<protein>
    <recommendedName>
        <fullName evidence="4">Lipopolysaccharide export system protein LptA</fullName>
    </recommendedName>
</protein>
<evidence type="ECO:0000256" key="2">
    <source>
        <dbReference type="ARBA" id="ARBA00022729"/>
    </source>
</evidence>
<dbReference type="GO" id="GO:0009279">
    <property type="term" value="C:cell outer membrane"/>
    <property type="evidence" value="ECO:0007669"/>
    <property type="project" value="TreeGrafter"/>
</dbReference>
<name>A0A369WCL9_9GAMM</name>
<dbReference type="GO" id="GO:0017089">
    <property type="term" value="F:glycolipid transfer activity"/>
    <property type="evidence" value="ECO:0007669"/>
    <property type="project" value="TreeGrafter"/>
</dbReference>
<comment type="subcellular location">
    <subcellularLocation>
        <location evidence="4">Periplasm</location>
    </subcellularLocation>
</comment>
<organism evidence="7 8">
    <name type="scientific">Motiliproteus coralliicola</name>
    <dbReference type="NCBI Taxonomy" id="2283196"/>
    <lineage>
        <taxon>Bacteria</taxon>
        <taxon>Pseudomonadati</taxon>
        <taxon>Pseudomonadota</taxon>
        <taxon>Gammaproteobacteria</taxon>
        <taxon>Oceanospirillales</taxon>
        <taxon>Oceanospirillaceae</taxon>
        <taxon>Motiliproteus</taxon>
    </lineage>
</organism>
<accession>A0A369WCL9</accession>
<dbReference type="GO" id="GO:0015920">
    <property type="term" value="P:lipopolysaccharide transport"/>
    <property type="evidence" value="ECO:0007669"/>
    <property type="project" value="UniProtKB-UniRule"/>
</dbReference>
<evidence type="ECO:0000256" key="3">
    <source>
        <dbReference type="ARBA" id="ARBA00022764"/>
    </source>
</evidence>
<proteinExistence type="inferred from homology"/>
<dbReference type="GO" id="GO:0001530">
    <property type="term" value="F:lipopolysaccharide binding"/>
    <property type="evidence" value="ECO:0007669"/>
    <property type="project" value="InterPro"/>
</dbReference>
<evidence type="ECO:0000256" key="4">
    <source>
        <dbReference type="HAMAP-Rule" id="MF_01914"/>
    </source>
</evidence>
<evidence type="ECO:0000256" key="5">
    <source>
        <dbReference type="SAM" id="MobiDB-lite"/>
    </source>
</evidence>
<evidence type="ECO:0000256" key="1">
    <source>
        <dbReference type="ARBA" id="ARBA00022448"/>
    </source>
</evidence>
<reference evidence="7 8" key="1">
    <citation type="submission" date="2018-07" db="EMBL/GenBank/DDBJ databases">
        <title>Motiliproteus coralliicola sp. nov., a bacterium isolated from Coral.</title>
        <authorList>
            <person name="Wang G."/>
        </authorList>
    </citation>
    <scope>NUCLEOTIDE SEQUENCE [LARGE SCALE GENOMIC DNA]</scope>
    <source>
        <strain evidence="7 8">C34</strain>
    </source>
</reference>
<evidence type="ECO:0000313" key="7">
    <source>
        <dbReference type="EMBL" id="RDE19778.1"/>
    </source>
</evidence>
<comment type="subunit">
    <text evidence="4">Component of the lipopolysaccharide transport and assembly complex.</text>
</comment>
<feature type="compositionally biased region" description="Basic and acidic residues" evidence="5">
    <location>
        <begin position="171"/>
        <end position="184"/>
    </location>
</feature>
<feature type="signal peptide" evidence="4">
    <location>
        <begin position="1"/>
        <end position="28"/>
    </location>
</feature>
<keyword evidence="3 4" id="KW-0574">Periplasm</keyword>
<dbReference type="AlphaFoldDB" id="A0A369WCL9"/>
<keyword evidence="1 4" id="KW-0813">Transport</keyword>
<feature type="chain" id="PRO_5017095102" description="Lipopolysaccharide export system protein LptA" evidence="4">
    <location>
        <begin position="29"/>
        <end position="184"/>
    </location>
</feature>
<comment type="caution">
    <text evidence="7">The sequence shown here is derived from an EMBL/GenBank/DDBJ whole genome shotgun (WGS) entry which is preliminary data.</text>
</comment>
<dbReference type="PANTHER" id="PTHR36504:SF1">
    <property type="entry name" value="LIPOPOLYSACCHARIDE EXPORT SYSTEM PROTEIN LPTA"/>
    <property type="match status" value="1"/>
</dbReference>
<comment type="function">
    <text evidence="4">Involved in the assembly of lipopolysaccharide (LPS). Required for the translocation of LPS from the inner membrane to the outer membrane. May form a bridge between the inner membrane and the outer membrane, via interactions with LptC and LptD, thereby facilitating LPS transfer across the periplasm.</text>
</comment>
<dbReference type="NCBIfam" id="TIGR03002">
    <property type="entry name" value="outer_YhbN_LptA"/>
    <property type="match status" value="1"/>
</dbReference>
<dbReference type="InterPro" id="IPR052037">
    <property type="entry name" value="LPS_export_LptA"/>
</dbReference>
<feature type="region of interest" description="Disordered" evidence="5">
    <location>
        <begin position="156"/>
        <end position="184"/>
    </location>
</feature>
<dbReference type="OrthoDB" id="9795964at2"/>
<sequence precursor="true">MRQTSRCSRLIGSLCLSALMLASTAVQALPEDKEQPINIAADSAELDDGKRTAIYTGAVKLVQGTLELEADKLTLYADDKGDINRIVATGKPAHFQQQHQAGAPLTHGYGLTIEFEVLKDLLTLTEQAKLVRASDTFTGQQIKVNTNSNVIRAFSDESKPSSRVEMVIQPRSDKKDNSKEDNAQ</sequence>
<comment type="similarity">
    <text evidence="4">Belongs to the LptA family.</text>
</comment>
<keyword evidence="2 4" id="KW-0732">Signal</keyword>